<dbReference type="Proteomes" id="UP000095038">
    <property type="component" value="Unassembled WGS sequence"/>
</dbReference>
<organism evidence="2 3">
    <name type="scientific">Ascoidea rubescens DSM 1968</name>
    <dbReference type="NCBI Taxonomy" id="1344418"/>
    <lineage>
        <taxon>Eukaryota</taxon>
        <taxon>Fungi</taxon>
        <taxon>Dikarya</taxon>
        <taxon>Ascomycota</taxon>
        <taxon>Saccharomycotina</taxon>
        <taxon>Saccharomycetes</taxon>
        <taxon>Ascoideaceae</taxon>
        <taxon>Ascoidea</taxon>
    </lineage>
</organism>
<dbReference type="Pfam" id="PF08514">
    <property type="entry name" value="STAG"/>
    <property type="match status" value="1"/>
</dbReference>
<keyword evidence="3" id="KW-1185">Reference proteome</keyword>
<dbReference type="PANTHER" id="PTHR11199:SF0">
    <property type="entry name" value="LD34181P-RELATED"/>
    <property type="match status" value="1"/>
</dbReference>
<dbReference type="EMBL" id="KV454489">
    <property type="protein sequence ID" value="ODV58795.1"/>
    <property type="molecule type" value="Genomic_DNA"/>
</dbReference>
<dbReference type="InterPro" id="IPR020839">
    <property type="entry name" value="SCD"/>
</dbReference>
<dbReference type="SUPFAM" id="SSF48371">
    <property type="entry name" value="ARM repeat"/>
    <property type="match status" value="1"/>
</dbReference>
<dbReference type="GeneID" id="30963362"/>
<dbReference type="GO" id="GO:0007062">
    <property type="term" value="P:sister chromatid cohesion"/>
    <property type="evidence" value="ECO:0007669"/>
    <property type="project" value="UniProtKB-ARBA"/>
</dbReference>
<dbReference type="GO" id="GO:0003682">
    <property type="term" value="F:chromatin binding"/>
    <property type="evidence" value="ECO:0007669"/>
    <property type="project" value="TreeGrafter"/>
</dbReference>
<feature type="non-terminal residue" evidence="2">
    <location>
        <position position="365"/>
    </location>
</feature>
<feature type="domain" description="SCD" evidence="1">
    <location>
        <begin position="239"/>
        <end position="324"/>
    </location>
</feature>
<dbReference type="InterPro" id="IPR011989">
    <property type="entry name" value="ARM-like"/>
</dbReference>
<proteinExistence type="predicted"/>
<dbReference type="AlphaFoldDB" id="A0A1D2VB22"/>
<dbReference type="PROSITE" id="PS51425">
    <property type="entry name" value="SCD"/>
    <property type="match status" value="1"/>
</dbReference>
<dbReference type="Gene3D" id="1.25.10.10">
    <property type="entry name" value="Leucine-rich Repeat Variant"/>
    <property type="match status" value="1"/>
</dbReference>
<dbReference type="InterPro" id="IPR013721">
    <property type="entry name" value="STAG"/>
</dbReference>
<evidence type="ECO:0000259" key="1">
    <source>
        <dbReference type="PROSITE" id="PS51425"/>
    </source>
</evidence>
<reference evidence="3" key="1">
    <citation type="submission" date="2016-05" db="EMBL/GenBank/DDBJ databases">
        <title>Comparative genomics of biotechnologically important yeasts.</title>
        <authorList>
            <consortium name="DOE Joint Genome Institute"/>
            <person name="Riley R."/>
            <person name="Haridas S."/>
            <person name="Wolfe K.H."/>
            <person name="Lopes M.R."/>
            <person name="Hittinger C.T."/>
            <person name="Goker M."/>
            <person name="Salamov A."/>
            <person name="Wisecaver J."/>
            <person name="Long T.M."/>
            <person name="Aerts A.L."/>
            <person name="Barry K."/>
            <person name="Choi C."/>
            <person name="Clum A."/>
            <person name="Coughlan A.Y."/>
            <person name="Deshpande S."/>
            <person name="Douglass A.P."/>
            <person name="Hanson S.J."/>
            <person name="Klenk H.-P."/>
            <person name="Labutti K."/>
            <person name="Lapidus A."/>
            <person name="Lindquist E."/>
            <person name="Lipzen A."/>
            <person name="Meier-Kolthoff J.P."/>
            <person name="Ohm R.A."/>
            <person name="Otillar R.P."/>
            <person name="Pangilinan J."/>
            <person name="Peng Y."/>
            <person name="Rokas A."/>
            <person name="Rosa C.A."/>
            <person name="Scheuner C."/>
            <person name="Sibirny A.A."/>
            <person name="Slot J.C."/>
            <person name="Stielow J.B."/>
            <person name="Sun H."/>
            <person name="Kurtzman C.P."/>
            <person name="Blackwell M."/>
            <person name="Grigoriev I.V."/>
            <person name="Jeffries T.W."/>
        </authorList>
    </citation>
    <scope>NUCLEOTIDE SEQUENCE [LARGE SCALE GENOMIC DNA]</scope>
    <source>
        <strain evidence="3">DSM 1968</strain>
    </source>
</reference>
<dbReference type="InterPro" id="IPR039662">
    <property type="entry name" value="Cohesin_Scc3/SA"/>
</dbReference>
<sequence>KDLESNLEPNYIYESLLDDDSSTLEIANNWLDSYLANSNLALKDLLNFLLRSTGCLSQIQEHDVSNNDSAPDTIAEIQSMFNNQKIHDFPFISKIPKFKNLKKNSLLFIDSIIELAYEKNVLLFNDNDDDNSDKSQNGNDLYENFLIWFGTLSTSNIRPLRYISTLFLLSIETTFCNLIIKTTKSLEKNQNNLQIENLKIKEIKKIQKRCNQINSNINLYSTQKNLLQEFIKDISNTTFIHRYKDIDKKIRIECIKSLGNWMDLYPELFFETTYLRYFGWLLSDTDHLVRLEVLKPLTKLYKKGLIVPGFRQFTERFKNKIIDLATFDNDFSVRINSIHLLSEINKIGFLEDEEITKINSLLFIT</sequence>
<dbReference type="GO" id="GO:0008278">
    <property type="term" value="C:cohesin complex"/>
    <property type="evidence" value="ECO:0007669"/>
    <property type="project" value="TreeGrafter"/>
</dbReference>
<dbReference type="InParanoid" id="A0A1D2VB22"/>
<dbReference type="PANTHER" id="PTHR11199">
    <property type="entry name" value="STROMAL ANTIGEN"/>
    <property type="match status" value="1"/>
</dbReference>
<dbReference type="Pfam" id="PF21581">
    <property type="entry name" value="SCD"/>
    <property type="match status" value="1"/>
</dbReference>
<name>A0A1D2VB22_9ASCO</name>
<dbReference type="RefSeq" id="XP_020045102.1">
    <property type="nucleotide sequence ID" value="XM_020189726.1"/>
</dbReference>
<dbReference type="GO" id="GO:0005634">
    <property type="term" value="C:nucleus"/>
    <property type="evidence" value="ECO:0007669"/>
    <property type="project" value="TreeGrafter"/>
</dbReference>
<accession>A0A1D2VB22</accession>
<dbReference type="GO" id="GO:0000785">
    <property type="term" value="C:chromatin"/>
    <property type="evidence" value="ECO:0007669"/>
    <property type="project" value="TreeGrafter"/>
</dbReference>
<dbReference type="InterPro" id="IPR016024">
    <property type="entry name" value="ARM-type_fold"/>
</dbReference>
<dbReference type="OrthoDB" id="498590at2759"/>
<protein>
    <recommendedName>
        <fullName evidence="1">SCD domain-containing protein</fullName>
    </recommendedName>
</protein>
<evidence type="ECO:0000313" key="2">
    <source>
        <dbReference type="EMBL" id="ODV58795.1"/>
    </source>
</evidence>
<evidence type="ECO:0000313" key="3">
    <source>
        <dbReference type="Proteomes" id="UP000095038"/>
    </source>
</evidence>
<feature type="non-terminal residue" evidence="2">
    <location>
        <position position="1"/>
    </location>
</feature>
<dbReference type="STRING" id="1344418.A0A1D2VB22"/>
<gene>
    <name evidence="2" type="ORF">ASCRUDRAFT_22096</name>
</gene>